<evidence type="ECO:0000313" key="8">
    <source>
        <dbReference type="RefSeq" id="XP_031435093.2"/>
    </source>
</evidence>
<dbReference type="InterPro" id="IPR001073">
    <property type="entry name" value="C1q_dom"/>
</dbReference>
<dbReference type="PROSITE" id="PS50871">
    <property type="entry name" value="C1Q"/>
    <property type="match status" value="1"/>
</dbReference>
<reference evidence="8" key="1">
    <citation type="submission" date="2025-08" db="UniProtKB">
        <authorList>
            <consortium name="RefSeq"/>
        </authorList>
    </citation>
    <scope>IDENTIFICATION</scope>
</reference>
<evidence type="ECO:0000256" key="5">
    <source>
        <dbReference type="SAM" id="SignalP"/>
    </source>
</evidence>
<proteinExistence type="predicted"/>
<dbReference type="GO" id="GO:0005576">
    <property type="term" value="C:extracellular region"/>
    <property type="evidence" value="ECO:0007669"/>
    <property type="project" value="UniProtKB-SubCell"/>
</dbReference>
<keyword evidence="3 5" id="KW-0732">Signal</keyword>
<organism evidence="7 8">
    <name type="scientific">Clupea harengus</name>
    <name type="common">Atlantic herring</name>
    <dbReference type="NCBI Taxonomy" id="7950"/>
    <lineage>
        <taxon>Eukaryota</taxon>
        <taxon>Metazoa</taxon>
        <taxon>Chordata</taxon>
        <taxon>Craniata</taxon>
        <taxon>Vertebrata</taxon>
        <taxon>Euteleostomi</taxon>
        <taxon>Actinopterygii</taxon>
        <taxon>Neopterygii</taxon>
        <taxon>Teleostei</taxon>
        <taxon>Clupei</taxon>
        <taxon>Clupeiformes</taxon>
        <taxon>Clupeoidei</taxon>
        <taxon>Clupeidae</taxon>
        <taxon>Clupea</taxon>
    </lineage>
</organism>
<dbReference type="GeneID" id="116223225"/>
<protein>
    <submittedName>
        <fullName evidence="8">Uncharacterized protein LOC116223225 isoform X1</fullName>
    </submittedName>
</protein>
<dbReference type="Pfam" id="PF00386">
    <property type="entry name" value="C1q"/>
    <property type="match status" value="1"/>
</dbReference>
<dbReference type="RefSeq" id="XP_031435093.2">
    <property type="nucleotide sequence ID" value="XM_031579233.2"/>
</dbReference>
<dbReference type="KEGG" id="char:116223225"/>
<dbReference type="AlphaFoldDB" id="A0A6P8G680"/>
<feature type="coiled-coil region" evidence="4">
    <location>
        <begin position="87"/>
        <end position="142"/>
    </location>
</feature>
<keyword evidence="4" id="KW-0175">Coiled coil</keyword>
<dbReference type="InterPro" id="IPR050822">
    <property type="entry name" value="Cerebellin_Synaptic_Org"/>
</dbReference>
<evidence type="ECO:0000256" key="2">
    <source>
        <dbReference type="ARBA" id="ARBA00022525"/>
    </source>
</evidence>
<evidence type="ECO:0000313" key="7">
    <source>
        <dbReference type="Proteomes" id="UP000515152"/>
    </source>
</evidence>
<feature type="chain" id="PRO_5035269023" evidence="5">
    <location>
        <begin position="23"/>
        <end position="281"/>
    </location>
</feature>
<dbReference type="PANTHER" id="PTHR22923">
    <property type="entry name" value="CEREBELLIN-RELATED"/>
    <property type="match status" value="1"/>
</dbReference>
<evidence type="ECO:0000256" key="1">
    <source>
        <dbReference type="ARBA" id="ARBA00004613"/>
    </source>
</evidence>
<dbReference type="PANTHER" id="PTHR22923:SF102">
    <property type="entry name" value="CEREBELLIN 13-RELATED"/>
    <property type="match status" value="1"/>
</dbReference>
<feature type="signal peptide" evidence="5">
    <location>
        <begin position="1"/>
        <end position="22"/>
    </location>
</feature>
<dbReference type="OrthoDB" id="10070467at2759"/>
<accession>A0A6P8G680</accession>
<gene>
    <name evidence="8" type="primary">LOC116223225</name>
</gene>
<evidence type="ECO:0000259" key="6">
    <source>
        <dbReference type="PROSITE" id="PS50871"/>
    </source>
</evidence>
<feature type="domain" description="C1q" evidence="6">
    <location>
        <begin position="143"/>
        <end position="281"/>
    </location>
</feature>
<evidence type="ECO:0000256" key="3">
    <source>
        <dbReference type="ARBA" id="ARBA00022729"/>
    </source>
</evidence>
<dbReference type="Proteomes" id="UP000515152">
    <property type="component" value="Chromosome 13"/>
</dbReference>
<sequence length="281" mass="31217">MKTSGALLVLLCCCLAETQIRGETINEKDITHQGHYGEAETRENEVMGAAETTEAAATASIQQTCHSDIHSVLREISALMAEQRVELRYTKTQIEAMETRLRASENKAETVETRLRASENKAETLETRLRASEDEIMNLQKRNQERKVSFSVSLETNTHRYTGPFNAGTTLVYKHIITNIGNVYSSTTGFFTAPVKGVYDFSFYVLGEGSTIAVGAFLRRNRQNLVMAYTSLGSGWMNTSNGVSVLLEVGDVVDVSLPANHRILDNANHHSTFRGHLLFHV</sequence>
<evidence type="ECO:0000256" key="4">
    <source>
        <dbReference type="SAM" id="Coils"/>
    </source>
</evidence>
<keyword evidence="2" id="KW-0964">Secreted</keyword>
<comment type="subcellular location">
    <subcellularLocation>
        <location evidence="1">Secreted</location>
    </subcellularLocation>
</comment>
<dbReference type="SMART" id="SM00110">
    <property type="entry name" value="C1Q"/>
    <property type="match status" value="1"/>
</dbReference>
<name>A0A6P8G680_CLUHA</name>
<keyword evidence="7" id="KW-1185">Reference proteome</keyword>